<protein>
    <submittedName>
        <fullName evidence="1">DUF1398 domain-containing protein</fullName>
    </submittedName>
</protein>
<gene>
    <name evidence="1" type="ORF">LT679_13365</name>
</gene>
<organism evidence="1 2">
    <name type="scientific">Mucilaginibacter roseus</name>
    <dbReference type="NCBI Taxonomy" id="1528868"/>
    <lineage>
        <taxon>Bacteria</taxon>
        <taxon>Pseudomonadati</taxon>
        <taxon>Bacteroidota</taxon>
        <taxon>Sphingobacteriia</taxon>
        <taxon>Sphingobacteriales</taxon>
        <taxon>Sphingobacteriaceae</taxon>
        <taxon>Mucilaginibacter</taxon>
    </lineage>
</organism>
<dbReference type="InterPro" id="IPR009833">
    <property type="entry name" value="DUF1398"/>
</dbReference>
<dbReference type="RefSeq" id="WP_232178107.1">
    <property type="nucleotide sequence ID" value="NZ_JAJPWV010000004.1"/>
</dbReference>
<reference evidence="1 2" key="1">
    <citation type="submission" date="2021-12" db="EMBL/GenBank/DDBJ databases">
        <title>Mucilaginibacter roseus genome.</title>
        <authorList>
            <person name="Ferreira J.R."/>
            <person name="Newman J.D."/>
        </authorList>
    </citation>
    <scope>NUCLEOTIDE SEQUENCE [LARGE SCALE GENOMIC DNA]</scope>
    <source>
        <strain evidence="1 2">LMG 28454</strain>
    </source>
</reference>
<comment type="caution">
    <text evidence="1">The sequence shown here is derived from an EMBL/GenBank/DDBJ whole genome shotgun (WGS) entry which is preliminary data.</text>
</comment>
<sequence>MFTLQQMQAAHAQVKSGADFPLYIQTIKRLGLKRYVYSVIDGSTIYYGDNGYQVSASAIYEPKMINAEASPNELRQVITIHQQGQTDFNTFCEQAAAAGVKQWVIDTDHMLCIYEDLSGNDILAEPIPFIAY</sequence>
<evidence type="ECO:0000313" key="1">
    <source>
        <dbReference type="EMBL" id="MCD8741597.1"/>
    </source>
</evidence>
<name>A0ABS8U5L8_9SPHI</name>
<evidence type="ECO:0000313" key="2">
    <source>
        <dbReference type="Proteomes" id="UP001199919"/>
    </source>
</evidence>
<dbReference type="SUPFAM" id="SSF160419">
    <property type="entry name" value="YdfO-like"/>
    <property type="match status" value="1"/>
</dbReference>
<keyword evidence="2" id="KW-1185">Reference proteome</keyword>
<dbReference type="Pfam" id="PF07166">
    <property type="entry name" value="DUF1398"/>
    <property type="match status" value="1"/>
</dbReference>
<accession>A0ABS8U5L8</accession>
<dbReference type="EMBL" id="JAJPWV010000004">
    <property type="protein sequence ID" value="MCD8741597.1"/>
    <property type="molecule type" value="Genomic_DNA"/>
</dbReference>
<proteinExistence type="predicted"/>
<dbReference type="Proteomes" id="UP001199919">
    <property type="component" value="Unassembled WGS sequence"/>
</dbReference>
<dbReference type="InterPro" id="IPR036696">
    <property type="entry name" value="YdfO-like_sf"/>
</dbReference>
<dbReference type="Gene3D" id="3.30.1810.10">
    <property type="entry name" value="YdfO-like"/>
    <property type="match status" value="1"/>
</dbReference>